<feature type="chain" id="PRO_5021382340" evidence="2">
    <location>
        <begin position="28"/>
        <end position="411"/>
    </location>
</feature>
<dbReference type="RefSeq" id="WP_140928133.1">
    <property type="nucleotide sequence ID" value="NZ_VFSU01000024.1"/>
</dbReference>
<dbReference type="Pfam" id="PF14559">
    <property type="entry name" value="TPR_19"/>
    <property type="match status" value="1"/>
</dbReference>
<dbReference type="SMART" id="SM00028">
    <property type="entry name" value="TPR"/>
    <property type="match status" value="2"/>
</dbReference>
<proteinExistence type="predicted"/>
<keyword evidence="2" id="KW-0732">Signal</keyword>
<dbReference type="SUPFAM" id="SSF48452">
    <property type="entry name" value="TPR-like"/>
    <property type="match status" value="1"/>
</dbReference>
<keyword evidence="1" id="KW-0802">TPR repeat</keyword>
<feature type="repeat" description="TPR" evidence="1">
    <location>
        <begin position="118"/>
        <end position="151"/>
    </location>
</feature>
<gene>
    <name evidence="3" type="ORF">FJQ54_09250</name>
</gene>
<organism evidence="3 4">
    <name type="scientific">Sandaracinobacter neustonicus</name>
    <dbReference type="NCBI Taxonomy" id="1715348"/>
    <lineage>
        <taxon>Bacteria</taxon>
        <taxon>Pseudomonadati</taxon>
        <taxon>Pseudomonadota</taxon>
        <taxon>Alphaproteobacteria</taxon>
        <taxon>Sphingomonadales</taxon>
        <taxon>Sphingosinicellaceae</taxon>
        <taxon>Sandaracinobacter</taxon>
    </lineage>
</organism>
<evidence type="ECO:0000256" key="2">
    <source>
        <dbReference type="SAM" id="SignalP"/>
    </source>
</evidence>
<sequence>MTTVFGRASAAAFAALLLAATPQAAMAQKEQKPPALKLSKPVQSLAAQAQKAQGAGDWAGAVELLKQADAIPNKNADDLYIVNMLTLNSAINLKDNALIEKSLEGAVASGKLPAEDVVKFRRNLGALALQRGDYGKAQAEFEQVLALNPSDAGLLVEIAELQQRQKLPQKSIATLQQAIATQEKTSKADETWYRRALAIAYDSKLPAEIVSTSEALVKAYPSPTNWRDVLIIYRESAKLDDQGNLDVMRLIRANNALTGERDYAEFAETATTRGLPGEAKSVLDEGIAKGALKSTTPFVKELSAVVTPKAAADKAQLNQLEKEARAAANGRSAMGTADANLGFGNWAKAAELYKLALEKGGIDADTANLRLAFTLGNAGDKAGAEAALAKVSGAPRNQLARYYAAWLATKS</sequence>
<feature type="signal peptide" evidence="2">
    <location>
        <begin position="1"/>
        <end position="27"/>
    </location>
</feature>
<dbReference type="InterPro" id="IPR011990">
    <property type="entry name" value="TPR-like_helical_dom_sf"/>
</dbReference>
<dbReference type="Proteomes" id="UP000319897">
    <property type="component" value="Unassembled WGS sequence"/>
</dbReference>
<accession>A0A501XKU9</accession>
<protein>
    <submittedName>
        <fullName evidence="3">Tetratricopeptide repeat protein</fullName>
    </submittedName>
</protein>
<dbReference type="InterPro" id="IPR019734">
    <property type="entry name" value="TPR_rpt"/>
</dbReference>
<evidence type="ECO:0000313" key="4">
    <source>
        <dbReference type="Proteomes" id="UP000319897"/>
    </source>
</evidence>
<dbReference type="AlphaFoldDB" id="A0A501XKU9"/>
<dbReference type="PROSITE" id="PS50005">
    <property type="entry name" value="TPR"/>
    <property type="match status" value="1"/>
</dbReference>
<name>A0A501XKU9_9SPHN</name>
<evidence type="ECO:0000256" key="1">
    <source>
        <dbReference type="PROSITE-ProRule" id="PRU00339"/>
    </source>
</evidence>
<evidence type="ECO:0000313" key="3">
    <source>
        <dbReference type="EMBL" id="TPE61075.1"/>
    </source>
</evidence>
<reference evidence="3 4" key="1">
    <citation type="submission" date="2019-06" db="EMBL/GenBank/DDBJ databases">
        <authorList>
            <person name="Lee I."/>
            <person name="Jang G.I."/>
            <person name="Hwang C.Y."/>
        </authorList>
    </citation>
    <scope>NUCLEOTIDE SEQUENCE [LARGE SCALE GENOMIC DNA]</scope>
    <source>
        <strain evidence="3 4">PAMC 28131</strain>
    </source>
</reference>
<comment type="caution">
    <text evidence="3">The sequence shown here is derived from an EMBL/GenBank/DDBJ whole genome shotgun (WGS) entry which is preliminary data.</text>
</comment>
<dbReference type="OrthoDB" id="7325958at2"/>
<dbReference type="EMBL" id="VFSU01000024">
    <property type="protein sequence ID" value="TPE61075.1"/>
    <property type="molecule type" value="Genomic_DNA"/>
</dbReference>
<dbReference type="Gene3D" id="1.25.40.10">
    <property type="entry name" value="Tetratricopeptide repeat domain"/>
    <property type="match status" value="1"/>
</dbReference>
<keyword evidence="4" id="KW-1185">Reference proteome</keyword>